<evidence type="ECO:0000256" key="1">
    <source>
        <dbReference type="SAM" id="SignalP"/>
    </source>
</evidence>
<dbReference type="KEGG" id="mind:mvi_61530"/>
<gene>
    <name evidence="2" type="ORF">mvi_61530</name>
</gene>
<keyword evidence="2" id="KW-0614">Plasmid</keyword>
<keyword evidence="1" id="KW-0732">Signal</keyword>
<reference evidence="2" key="1">
    <citation type="submission" date="2020-11" db="EMBL/GenBank/DDBJ databases">
        <title>Complete genome sequence of a novel pathogenic Methylobacterium strain isolated from rice in Vietnam.</title>
        <authorList>
            <person name="Lai K."/>
            <person name="Okazaki S."/>
            <person name="Higashi K."/>
            <person name="Mori H."/>
            <person name="Toyoda A."/>
            <person name="Kurokawa K."/>
        </authorList>
    </citation>
    <scope>NUCLEOTIDE SEQUENCE</scope>
    <source>
        <strain evidence="2">VL1</strain>
        <plasmid evidence="2">pVL1_1</plasmid>
    </source>
</reference>
<organism evidence="2 3">
    <name type="scientific">Methylobacterium indicum</name>
    <dbReference type="NCBI Taxonomy" id="1775910"/>
    <lineage>
        <taxon>Bacteria</taxon>
        <taxon>Pseudomonadati</taxon>
        <taxon>Pseudomonadota</taxon>
        <taxon>Alphaproteobacteria</taxon>
        <taxon>Hyphomicrobiales</taxon>
        <taxon>Methylobacteriaceae</taxon>
        <taxon>Methylobacterium</taxon>
    </lineage>
</organism>
<evidence type="ECO:0000313" key="3">
    <source>
        <dbReference type="Proteomes" id="UP000663508"/>
    </source>
</evidence>
<sequence>MLSIRVGCCLAALLMQPAYAVEPAMLESGSYEVEVKLELPHLEDMTGKKVVRRCLTSEANGNNHGIAVLSDNNPLSQCPVSNVRQDGGELTFDIACAGRNSAHASARYVLAPASFRGRIAMQMGGKNMTMTEVQAGRRTGACDAGKTPAP</sequence>
<dbReference type="EMBL" id="AP024146">
    <property type="protein sequence ID" value="BCM87692.1"/>
    <property type="molecule type" value="Genomic_DNA"/>
</dbReference>
<proteinExistence type="predicted"/>
<accession>A0A8H9C8Z5</accession>
<evidence type="ECO:0008006" key="4">
    <source>
        <dbReference type="Google" id="ProtNLM"/>
    </source>
</evidence>
<dbReference type="InterPro" id="IPR022061">
    <property type="entry name" value="DUF3617"/>
</dbReference>
<dbReference type="AlphaFoldDB" id="A0A8H9C8Z5"/>
<geneLocation type="plasmid" evidence="2 3">
    <name>pVL1_1</name>
</geneLocation>
<dbReference type="Pfam" id="PF12276">
    <property type="entry name" value="DUF3617"/>
    <property type="match status" value="1"/>
</dbReference>
<evidence type="ECO:0000313" key="2">
    <source>
        <dbReference type="EMBL" id="BCM87692.1"/>
    </source>
</evidence>
<feature type="signal peptide" evidence="1">
    <location>
        <begin position="1"/>
        <end position="20"/>
    </location>
</feature>
<dbReference type="Proteomes" id="UP000663508">
    <property type="component" value="Plasmid pVL1_1"/>
</dbReference>
<feature type="chain" id="PRO_5034922480" description="DUF3617 family protein" evidence="1">
    <location>
        <begin position="21"/>
        <end position="150"/>
    </location>
</feature>
<protein>
    <recommendedName>
        <fullName evidence="4">DUF3617 family protein</fullName>
    </recommendedName>
</protein>
<name>A0A8H9C8Z5_9HYPH</name>